<evidence type="ECO:0000313" key="12">
    <source>
        <dbReference type="Proteomes" id="UP000001058"/>
    </source>
</evidence>
<evidence type="ECO:0000259" key="9">
    <source>
        <dbReference type="Pfam" id="PF00483"/>
    </source>
</evidence>
<dbReference type="Pfam" id="PF00483">
    <property type="entry name" value="NTP_transferase"/>
    <property type="match status" value="1"/>
</dbReference>
<name>D8TWI3_VOLCA</name>
<evidence type="ECO:0000256" key="2">
    <source>
        <dbReference type="ARBA" id="ARBA00010443"/>
    </source>
</evidence>
<dbReference type="PANTHER" id="PTHR43523:SF12">
    <property type="entry name" value="GLUCOSE-1-PHOSPHATE ADENYLYLTRANSFERASE LARGE SUBUNIT 1, CHLOROPLASTIC-RELATED"/>
    <property type="match status" value="1"/>
</dbReference>
<evidence type="ECO:0000256" key="7">
    <source>
        <dbReference type="ARBA" id="ARBA00022741"/>
    </source>
</evidence>
<feature type="domain" description="Nucleotidyl transferase" evidence="9">
    <location>
        <begin position="503"/>
        <end position="652"/>
    </location>
</feature>
<accession>D8TWI3</accession>
<evidence type="ECO:0000256" key="1">
    <source>
        <dbReference type="ARBA" id="ARBA00000956"/>
    </source>
</evidence>
<evidence type="ECO:0000256" key="5">
    <source>
        <dbReference type="ARBA" id="ARBA00022679"/>
    </source>
</evidence>
<dbReference type="GeneID" id="9618007"/>
<dbReference type="KEGG" id="vcn:VOLCADRAFT_91226"/>
<evidence type="ECO:0000259" key="10">
    <source>
        <dbReference type="Pfam" id="PF12499"/>
    </source>
</evidence>
<dbReference type="STRING" id="3068.D8TWI3"/>
<evidence type="ECO:0000256" key="6">
    <source>
        <dbReference type="ARBA" id="ARBA00022695"/>
    </source>
</evidence>
<dbReference type="GO" id="GO:0005978">
    <property type="term" value="P:glycogen biosynthetic process"/>
    <property type="evidence" value="ECO:0007669"/>
    <property type="project" value="InterPro"/>
</dbReference>
<dbReference type="InterPro" id="IPR005835">
    <property type="entry name" value="NTP_transferase_dom"/>
</dbReference>
<keyword evidence="5" id="KW-0808">Transferase</keyword>
<evidence type="ECO:0000256" key="4">
    <source>
        <dbReference type="ARBA" id="ARBA00022533"/>
    </source>
</evidence>
<dbReference type="SUPFAM" id="SSF53448">
    <property type="entry name" value="Nucleotide-diphospho-sugar transferases"/>
    <property type="match status" value="1"/>
</dbReference>
<dbReference type="InterPro" id="IPR024616">
    <property type="entry name" value="Pherophorin"/>
</dbReference>
<feature type="compositionally biased region" description="Pro residues" evidence="8">
    <location>
        <begin position="55"/>
        <end position="76"/>
    </location>
</feature>
<feature type="domain" description="Pherophorin" evidence="10">
    <location>
        <begin position="101"/>
        <end position="256"/>
    </location>
</feature>
<feature type="compositionally biased region" description="Pro residues" evidence="8">
    <location>
        <begin position="36"/>
        <end position="49"/>
    </location>
</feature>
<proteinExistence type="inferred from homology"/>
<dbReference type="EC" id="2.7.7.27" evidence="3"/>
<dbReference type="AlphaFoldDB" id="D8TWI3"/>
<dbReference type="GO" id="GO:0000166">
    <property type="term" value="F:nucleotide binding"/>
    <property type="evidence" value="ECO:0007669"/>
    <property type="project" value="UniProtKB-KW"/>
</dbReference>
<evidence type="ECO:0000313" key="11">
    <source>
        <dbReference type="EMBL" id="EFJ48159.1"/>
    </source>
</evidence>
<dbReference type="InterPro" id="IPR011831">
    <property type="entry name" value="ADP-Glc_PPase"/>
</dbReference>
<dbReference type="GO" id="GO:0008878">
    <property type="term" value="F:glucose-1-phosphate adenylyltransferase activity"/>
    <property type="evidence" value="ECO:0007669"/>
    <property type="project" value="UniProtKB-EC"/>
</dbReference>
<reference evidence="11 12" key="1">
    <citation type="journal article" date="2010" name="Science">
        <title>Genomic analysis of organismal complexity in the multicellular green alga Volvox carteri.</title>
        <authorList>
            <person name="Prochnik S.E."/>
            <person name="Umen J."/>
            <person name="Nedelcu A.M."/>
            <person name="Hallmann A."/>
            <person name="Miller S.M."/>
            <person name="Nishii I."/>
            <person name="Ferris P."/>
            <person name="Kuo A."/>
            <person name="Mitros T."/>
            <person name="Fritz-Laylin L.K."/>
            <person name="Hellsten U."/>
            <person name="Chapman J."/>
            <person name="Simakov O."/>
            <person name="Rensing S.A."/>
            <person name="Terry A."/>
            <person name="Pangilinan J."/>
            <person name="Kapitonov V."/>
            <person name="Jurka J."/>
            <person name="Salamov A."/>
            <person name="Shapiro H."/>
            <person name="Schmutz J."/>
            <person name="Grimwood J."/>
            <person name="Lindquist E."/>
            <person name="Lucas S."/>
            <person name="Grigoriev I.V."/>
            <person name="Schmitt R."/>
            <person name="Kirk D."/>
            <person name="Rokhsar D.S."/>
        </authorList>
    </citation>
    <scope>NUCLEOTIDE SEQUENCE [LARGE SCALE GENOMIC DNA]</scope>
    <source>
        <strain evidence="12">f. Nagariensis / Eve</strain>
    </source>
</reference>
<keyword evidence="6" id="KW-0548">Nucleotidyltransferase</keyword>
<protein>
    <recommendedName>
        <fullName evidence="3">glucose-1-phosphate adenylyltransferase</fullName>
        <ecNumber evidence="3">2.7.7.27</ecNumber>
    </recommendedName>
</protein>
<feature type="region of interest" description="Disordered" evidence="8">
    <location>
        <begin position="32"/>
        <end position="95"/>
    </location>
</feature>
<dbReference type="OrthoDB" id="533316at2759"/>
<organism evidence="12">
    <name type="scientific">Volvox carteri f. nagariensis</name>
    <dbReference type="NCBI Taxonomy" id="3068"/>
    <lineage>
        <taxon>Eukaryota</taxon>
        <taxon>Viridiplantae</taxon>
        <taxon>Chlorophyta</taxon>
        <taxon>core chlorophytes</taxon>
        <taxon>Chlorophyceae</taxon>
        <taxon>CS clade</taxon>
        <taxon>Chlamydomonadales</taxon>
        <taxon>Volvocaceae</taxon>
        <taxon>Volvox</taxon>
    </lineage>
</organism>
<dbReference type="InParanoid" id="D8TWI3"/>
<dbReference type="eggNOG" id="KOG1322">
    <property type="taxonomic scope" value="Eukaryota"/>
</dbReference>
<sequence length="658" mass="71167">MFVCVDITCPQSPISATLCKAHECLYPPIMGRSRSPSPPPPAAKPPKAPRSPSSPKAPKPPKAPVPPKAPKPPKVPKVPKAPNLSPPPPPVGNNNQLVQSFPFFTSCNARDVSVTPYRMSVPSGPWNTTASSATYCFRVAATATVNSASPCAGMTINRMEMIIESGCVDEEPKPVRTATINGVSVVPLLSSKTWKGETYGVMTLRRLADIFPTTPSGGLYICLELARTSRCSTPAGMCYGNSCVFALSNDDFTCCPRLLGPLVSPYGPPPSRWLRPRRWLGPGRCQRYGTNTPSRAAAAAAAASRSAASIACFRRAAARNGVLGKAMTRTTMVAAATKVTTAVAGTAAEPAVMRSYGGIVITACRTYAPAHDYHFQRHYYHYWPCPQRLLPLQAPARWRAISKGRCRTGGGAAFIERKGPLRVVAFREGNQQQQHQQQRPGKERMGQVLLGMEAGAVAAADPEATCRPFIAAVRSRICIAISYLQRNLGITHPYPSPRVSTVALVLGGGESDRRLFPLTEKRALPAVPVGGSYRLIDIPLSNCLHSNINKIYVLTQYNITNYNGRRYITRTYGFGDGVPLGGDGFVEVLATTQYPGGSRWPEGNADAVRLMSWVLENPQLRHVKHVLILPADQLYRANFEDLITYHQQRVGAGGCTYA</sequence>
<dbReference type="InterPro" id="IPR029044">
    <property type="entry name" value="Nucleotide-diphossugar_trans"/>
</dbReference>
<dbReference type="RefSeq" id="XP_002950844.1">
    <property type="nucleotide sequence ID" value="XM_002950798.1"/>
</dbReference>
<dbReference type="Gene3D" id="3.90.550.10">
    <property type="entry name" value="Spore Coat Polysaccharide Biosynthesis Protein SpsA, Chain A"/>
    <property type="match status" value="1"/>
</dbReference>
<comment type="similarity">
    <text evidence="2">Belongs to the bacterial/plant glucose-1-phosphate adenylyltransferase family.</text>
</comment>
<keyword evidence="7" id="KW-0547">Nucleotide-binding</keyword>
<dbReference type="Proteomes" id="UP000001058">
    <property type="component" value="Unassembled WGS sequence"/>
</dbReference>
<comment type="catalytic activity">
    <reaction evidence="1">
        <text>alpha-D-glucose 1-phosphate + ATP + H(+) = ADP-alpha-D-glucose + diphosphate</text>
        <dbReference type="Rhea" id="RHEA:12120"/>
        <dbReference type="ChEBI" id="CHEBI:15378"/>
        <dbReference type="ChEBI" id="CHEBI:30616"/>
        <dbReference type="ChEBI" id="CHEBI:33019"/>
        <dbReference type="ChEBI" id="CHEBI:57498"/>
        <dbReference type="ChEBI" id="CHEBI:58601"/>
        <dbReference type="EC" id="2.7.7.27"/>
    </reaction>
</comment>
<gene>
    <name evidence="11" type="ORF">VOLCADRAFT_91226</name>
</gene>
<evidence type="ECO:0000256" key="3">
    <source>
        <dbReference type="ARBA" id="ARBA00012460"/>
    </source>
</evidence>
<evidence type="ECO:0000256" key="8">
    <source>
        <dbReference type="SAM" id="MobiDB-lite"/>
    </source>
</evidence>
<dbReference type="EMBL" id="GL378341">
    <property type="protein sequence ID" value="EFJ48159.1"/>
    <property type="molecule type" value="Genomic_DNA"/>
</dbReference>
<keyword evidence="12" id="KW-1185">Reference proteome</keyword>
<dbReference type="Pfam" id="PF12499">
    <property type="entry name" value="DUF3707"/>
    <property type="match status" value="1"/>
</dbReference>
<keyword evidence="4" id="KW-0021">Allosteric enzyme</keyword>
<dbReference type="PANTHER" id="PTHR43523">
    <property type="entry name" value="GLUCOSE-1-PHOSPHATE ADENYLYLTRANSFERASE-RELATED"/>
    <property type="match status" value="1"/>
</dbReference>